<dbReference type="Gene3D" id="3.40.91.50">
    <property type="match status" value="1"/>
</dbReference>
<keyword evidence="2" id="KW-1185">Reference proteome</keyword>
<evidence type="ECO:0000313" key="1">
    <source>
        <dbReference type="EMBL" id="GAX87124.1"/>
    </source>
</evidence>
<accession>A0A292YCZ9</accession>
<dbReference type="AlphaFoldDB" id="A0A292YCZ9"/>
<dbReference type="Pfam" id="PF09491">
    <property type="entry name" value="RE_AlwI"/>
    <property type="match status" value="1"/>
</dbReference>
<evidence type="ECO:0008006" key="3">
    <source>
        <dbReference type="Google" id="ProtNLM"/>
    </source>
</evidence>
<gene>
    <name evidence="1" type="ORF">LNAT_P0419</name>
</gene>
<dbReference type="OrthoDB" id="5314016at2"/>
<sequence length="673" mass="81548">MYCEKAKFQSYSWTYGTTSFRVSELKYLIERQLIRLKELWSEYPNASWQEIQNIYFDKLVEEGLAQPTAKRKDKDARQKTSSLKDLGLITEDRKLTEVGEKIYQITKNNNFNFDNIFQIRNDSFIYFKQFLKIEFSKTSNSKNYYDFRMNPFLAIIYSILKLGYLTREEFTYLIPTCKNFDEIKKLLERIKKLQNRKDEKRFINKYILNKIKNSPNYKSALKCLLENPLNEENFEIAYLDRKSKKNAKFHFKLYKKIIEYYKNKYYWNEKKKLEKLKNILIALNSIKHKSKIYLKLYFFENKNFKKIKKEHIEIFERKISLKNEINLYKFLFYLFHFYKWIVNLEEYYDLNRRFLNLTDALIFEDNKIYLDEMVYTYFEGINDDLLSESLLSSSKNDYTLKLQKNLSIKEISEQLYISDEEYFNNLKKKYPQIEKVHDIKKAIFDIKKEKKKEKFIHLIKNYFDNKTLKNLLEKIKGRKDKEVKNYMDWEADIPTIFEYLIGIVWYKLNDYEGDLSEFFNLYLDANLLPRRFASGNKSDIVFKLSDEDVLLEVTLASKDNQRRMELEPVSRHLGKYILKNNKKAYAVFIAPYLDPNVLVVFRAYKNLNYYDSNNPDRYIKGLKVIPFSIDDLLIILNKKIDYKTLKNKIDIAFNNEEKDGYIWYKKILKENLK</sequence>
<organism evidence="1 2">
    <name type="scientific">Lebetimonas natsushimae</name>
    <dbReference type="NCBI Taxonomy" id="1936991"/>
    <lineage>
        <taxon>Bacteria</taxon>
        <taxon>Pseudomonadati</taxon>
        <taxon>Campylobacterota</taxon>
        <taxon>Epsilonproteobacteria</taxon>
        <taxon>Nautiliales</taxon>
        <taxon>Nautiliaceae</taxon>
        <taxon>Lebetimonas</taxon>
    </lineage>
</organism>
<comment type="caution">
    <text evidence="1">The sequence shown here is derived from an EMBL/GenBank/DDBJ whole genome shotgun (WGS) entry which is preliminary data.</text>
</comment>
<dbReference type="Proteomes" id="UP000217944">
    <property type="component" value="Unassembled WGS sequence"/>
</dbReference>
<proteinExistence type="predicted"/>
<dbReference type="RefSeq" id="WP_096258279.1">
    <property type="nucleotide sequence ID" value="NZ_BDME01000001.1"/>
</dbReference>
<protein>
    <recommendedName>
        <fullName evidence="3">AlwI restriction endonuclease</fullName>
    </recommendedName>
</protein>
<dbReference type="InterPro" id="IPR018573">
    <property type="entry name" value="Restrct_endonuc_II_AlwI"/>
</dbReference>
<name>A0A292YCZ9_9BACT</name>
<reference evidence="1 2" key="1">
    <citation type="journal article" date="2017" name="Syst. Appl. Microbiol.">
        <title>Lebetimonas natsushimae sp. nov., a novel strictly anaerobic, moderately thermophilic chemoautotroph isolated from a deep-sea hydrothermal vent polychaete nest in the Mid-Okinawa Trough.</title>
        <authorList>
            <person name="Nagata R."/>
            <person name="Takaki Y."/>
            <person name="Tame A."/>
            <person name="Nunoura T."/>
            <person name="Muto H."/>
            <person name="Mino S."/>
            <person name="Sawayama S."/>
            <person name="Takai K."/>
            <person name="Nakagawa S."/>
        </authorList>
    </citation>
    <scope>NUCLEOTIDE SEQUENCE [LARGE SCALE GENOMIC DNA]</scope>
    <source>
        <strain evidence="1 2">HS1857</strain>
    </source>
</reference>
<evidence type="ECO:0000313" key="2">
    <source>
        <dbReference type="Proteomes" id="UP000217944"/>
    </source>
</evidence>
<dbReference type="EMBL" id="BDME01000001">
    <property type="protein sequence ID" value="GAX87124.1"/>
    <property type="molecule type" value="Genomic_DNA"/>
</dbReference>